<keyword evidence="2" id="KW-0732">Signal</keyword>
<sequence length="348" mass="39540">MNALKIYCVALLFAACEVGASGLVDPASPTNSGPKGAVLVFSDEFNGPTLSKEKWNVGINQENTLHGRLDCSYSERNISFQDGKMVFTARHHPDGVRGRLPEESRIYKYSSGAINSANKFYVRQNMYVEARVKLPTNKGGYCIFSAMPNSAANAGFKDPTERMEIRFFEYVASEDRRIFASLLWFNDYLRSEIPSDLSESDYFRIADDHYVITALDRKARWTGSTSPLPVLDWYEWYEWNDFVTVGFVATPRQLDWFIVEDGPVLNSPPYMSFSGATVHSPAHKSRVNREDGKEDVWRRDVPGDLENSLVLDFSLREADWAGGPILKEELPSRMVIDYIRVYQLSETE</sequence>
<dbReference type="GO" id="GO:0004553">
    <property type="term" value="F:hydrolase activity, hydrolyzing O-glycosyl compounds"/>
    <property type="evidence" value="ECO:0007669"/>
    <property type="project" value="InterPro"/>
</dbReference>
<dbReference type="Gene3D" id="2.60.120.200">
    <property type="match status" value="1"/>
</dbReference>
<comment type="similarity">
    <text evidence="1">Belongs to the glycosyl hydrolase 16 family.</text>
</comment>
<gene>
    <name evidence="4" type="primary">glcA</name>
    <name evidence="4" type="ORF">SCARR_02868</name>
</gene>
<keyword evidence="5" id="KW-1185">Reference proteome</keyword>
<dbReference type="Proteomes" id="UP000346198">
    <property type="component" value="Unassembled WGS sequence"/>
</dbReference>
<dbReference type="PANTHER" id="PTHR10963:SF55">
    <property type="entry name" value="GLYCOSIDE HYDROLASE FAMILY 16 PROTEIN"/>
    <property type="match status" value="1"/>
</dbReference>
<dbReference type="GO" id="GO:0005975">
    <property type="term" value="P:carbohydrate metabolic process"/>
    <property type="evidence" value="ECO:0007669"/>
    <property type="project" value="InterPro"/>
</dbReference>
<dbReference type="PANTHER" id="PTHR10963">
    <property type="entry name" value="GLYCOSYL HYDROLASE-RELATED"/>
    <property type="match status" value="1"/>
</dbReference>
<dbReference type="EMBL" id="CAAHFH010000002">
    <property type="protein sequence ID" value="VGO20801.1"/>
    <property type="molecule type" value="Genomic_DNA"/>
</dbReference>
<name>A0A6C2UNE4_9BACT</name>
<feature type="domain" description="GH16" evidence="3">
    <location>
        <begin position="18"/>
        <end position="347"/>
    </location>
</feature>
<reference evidence="4 5" key="1">
    <citation type="submission" date="2019-04" db="EMBL/GenBank/DDBJ databases">
        <authorList>
            <person name="Van Vliet M D."/>
        </authorList>
    </citation>
    <scope>NUCLEOTIDE SEQUENCE [LARGE SCALE GENOMIC DNA]</scope>
    <source>
        <strain evidence="4 5">F21</strain>
    </source>
</reference>
<dbReference type="InterPro" id="IPR050546">
    <property type="entry name" value="Glycosyl_Hydrlase_16"/>
</dbReference>
<proteinExistence type="inferred from homology"/>
<dbReference type="RefSeq" id="WP_168433307.1">
    <property type="nucleotide sequence ID" value="NZ_CAAHFH010000002.1"/>
</dbReference>
<dbReference type="PROSITE" id="PS51762">
    <property type="entry name" value="GH16_2"/>
    <property type="match status" value="1"/>
</dbReference>
<organism evidence="4 5">
    <name type="scientific">Pontiella sulfatireligans</name>
    <dbReference type="NCBI Taxonomy" id="2750658"/>
    <lineage>
        <taxon>Bacteria</taxon>
        <taxon>Pseudomonadati</taxon>
        <taxon>Kiritimatiellota</taxon>
        <taxon>Kiritimatiellia</taxon>
        <taxon>Kiritimatiellales</taxon>
        <taxon>Pontiellaceae</taxon>
        <taxon>Pontiella</taxon>
    </lineage>
</organism>
<protein>
    <submittedName>
        <fullName evidence="4">Glucan endo-1,3-beta-glucosidase A1</fullName>
    </submittedName>
</protein>
<dbReference type="InterPro" id="IPR013320">
    <property type="entry name" value="ConA-like_dom_sf"/>
</dbReference>
<evidence type="ECO:0000256" key="1">
    <source>
        <dbReference type="ARBA" id="ARBA00006865"/>
    </source>
</evidence>
<evidence type="ECO:0000259" key="3">
    <source>
        <dbReference type="PROSITE" id="PS51762"/>
    </source>
</evidence>
<feature type="chain" id="PRO_5025334822" evidence="2">
    <location>
        <begin position="21"/>
        <end position="348"/>
    </location>
</feature>
<evidence type="ECO:0000313" key="4">
    <source>
        <dbReference type="EMBL" id="VGO20801.1"/>
    </source>
</evidence>
<dbReference type="InterPro" id="IPR000757">
    <property type="entry name" value="Beta-glucanase-like"/>
</dbReference>
<evidence type="ECO:0000256" key="2">
    <source>
        <dbReference type="SAM" id="SignalP"/>
    </source>
</evidence>
<dbReference type="AlphaFoldDB" id="A0A6C2UNE4"/>
<dbReference type="PROSITE" id="PS51257">
    <property type="entry name" value="PROKAR_LIPOPROTEIN"/>
    <property type="match status" value="1"/>
</dbReference>
<evidence type="ECO:0000313" key="5">
    <source>
        <dbReference type="Proteomes" id="UP000346198"/>
    </source>
</evidence>
<dbReference type="SUPFAM" id="SSF49899">
    <property type="entry name" value="Concanavalin A-like lectins/glucanases"/>
    <property type="match status" value="1"/>
</dbReference>
<feature type="signal peptide" evidence="2">
    <location>
        <begin position="1"/>
        <end position="20"/>
    </location>
</feature>
<accession>A0A6C2UNE4</accession>